<evidence type="ECO:0000313" key="3">
    <source>
        <dbReference type="EMBL" id="KAF7160763.1"/>
    </source>
</evidence>
<feature type="compositionally biased region" description="Basic and acidic residues" evidence="1">
    <location>
        <begin position="85"/>
        <end position="96"/>
    </location>
</feature>
<evidence type="ECO:0000256" key="1">
    <source>
        <dbReference type="SAM" id="MobiDB-lite"/>
    </source>
</evidence>
<keyword evidence="4" id="KW-1185">Reference proteome</keyword>
<evidence type="ECO:0000313" key="4">
    <source>
        <dbReference type="Proteomes" id="UP000630445"/>
    </source>
</evidence>
<comment type="caution">
    <text evidence="2">The sequence shown here is derived from an EMBL/GenBank/DDBJ whole genome shotgun (WGS) entry which is preliminary data.</text>
</comment>
<sequence length="116" mass="12780">MGATTPTTAAPATMARIIQQQVIIKNGGCYQMEAPKHNNRPRALRQKDKKAIKKKKAQKIDSSIKTLRAEAQELLKAIKEKVKMAKEGKEGNEGKGKTSALVMRSKEMEMDESTPG</sequence>
<protein>
    <submittedName>
        <fullName evidence="2">Uncharacterized protein</fullName>
    </submittedName>
</protein>
<reference evidence="2" key="1">
    <citation type="submission" date="2020-06" db="EMBL/GenBank/DDBJ databases">
        <title>Draft genome sequences of strains closely related to Aspergillus parafelis and Aspergillus hiratsukae.</title>
        <authorList>
            <person name="Dos Santos R.A.C."/>
            <person name="Rivero-Menendez O."/>
            <person name="Steenwyk J.L."/>
            <person name="Mead M.E."/>
            <person name="Goldman G.H."/>
            <person name="Alastruey-Izquierdo A."/>
            <person name="Rokas A."/>
        </authorList>
    </citation>
    <scope>NUCLEOTIDE SEQUENCE</scope>
    <source>
        <strain evidence="2">CNM-CM5793</strain>
        <strain evidence="3">CNM-CM6106</strain>
    </source>
</reference>
<organism evidence="2 4">
    <name type="scientific">Aspergillus hiratsukae</name>
    <dbReference type="NCBI Taxonomy" id="1194566"/>
    <lineage>
        <taxon>Eukaryota</taxon>
        <taxon>Fungi</taxon>
        <taxon>Dikarya</taxon>
        <taxon>Ascomycota</taxon>
        <taxon>Pezizomycotina</taxon>
        <taxon>Eurotiomycetes</taxon>
        <taxon>Eurotiomycetidae</taxon>
        <taxon>Eurotiales</taxon>
        <taxon>Aspergillaceae</taxon>
        <taxon>Aspergillus</taxon>
        <taxon>Aspergillus subgen. Fumigati</taxon>
    </lineage>
</organism>
<name>A0A8H6P868_9EURO</name>
<feature type="compositionally biased region" description="Basic residues" evidence="1">
    <location>
        <begin position="37"/>
        <end position="57"/>
    </location>
</feature>
<dbReference type="Proteomes" id="UP000662466">
    <property type="component" value="Unassembled WGS sequence"/>
</dbReference>
<gene>
    <name evidence="2" type="ORF">CNMCM5793_008878</name>
    <name evidence="3" type="ORF">CNMCM6106_008169</name>
</gene>
<proteinExistence type="predicted"/>
<dbReference type="AlphaFoldDB" id="A0A8H6P868"/>
<feature type="region of interest" description="Disordered" evidence="1">
    <location>
        <begin position="85"/>
        <end position="116"/>
    </location>
</feature>
<feature type="region of interest" description="Disordered" evidence="1">
    <location>
        <begin position="34"/>
        <end position="59"/>
    </location>
</feature>
<evidence type="ECO:0000313" key="2">
    <source>
        <dbReference type="EMBL" id="KAF7119138.1"/>
    </source>
</evidence>
<dbReference type="EMBL" id="JACBAF010002257">
    <property type="protein sequence ID" value="KAF7160763.1"/>
    <property type="molecule type" value="Genomic_DNA"/>
</dbReference>
<dbReference type="EMBL" id="JACBAD010002050">
    <property type="protein sequence ID" value="KAF7119138.1"/>
    <property type="molecule type" value="Genomic_DNA"/>
</dbReference>
<dbReference type="Proteomes" id="UP000630445">
    <property type="component" value="Unassembled WGS sequence"/>
</dbReference>
<accession>A0A8H6P868</accession>